<keyword evidence="4" id="KW-1185">Reference proteome</keyword>
<feature type="transmembrane region" description="Helical" evidence="1">
    <location>
        <begin position="171"/>
        <end position="191"/>
    </location>
</feature>
<comment type="caution">
    <text evidence="3">The sequence shown here is derived from an EMBL/GenBank/DDBJ whole genome shotgun (WGS) entry which is preliminary data.</text>
</comment>
<feature type="transmembrane region" description="Helical" evidence="1">
    <location>
        <begin position="42"/>
        <end position="61"/>
    </location>
</feature>
<feature type="transmembrane region" description="Helical" evidence="1">
    <location>
        <begin position="12"/>
        <end position="30"/>
    </location>
</feature>
<keyword evidence="1" id="KW-1133">Transmembrane helix</keyword>
<organism evidence="3 4">
    <name type="scientific">Microbacterium album</name>
    <dbReference type="NCBI Taxonomy" id="2053191"/>
    <lineage>
        <taxon>Bacteria</taxon>
        <taxon>Bacillati</taxon>
        <taxon>Actinomycetota</taxon>
        <taxon>Actinomycetes</taxon>
        <taxon>Micrococcales</taxon>
        <taxon>Microbacteriaceae</taxon>
        <taxon>Microbacterium</taxon>
    </lineage>
</organism>
<dbReference type="RefSeq" id="WP_188756949.1">
    <property type="nucleotide sequence ID" value="NZ_BMJY01000018.1"/>
</dbReference>
<evidence type="ECO:0000313" key="3">
    <source>
        <dbReference type="EMBL" id="GGH49723.1"/>
    </source>
</evidence>
<protein>
    <recommendedName>
        <fullName evidence="2">Low molecular weight protein antigen 6 PH domain-containing protein</fullName>
    </recommendedName>
</protein>
<proteinExistence type="predicted"/>
<feature type="domain" description="Low molecular weight protein antigen 6 PH" evidence="2">
    <location>
        <begin position="62"/>
        <end position="123"/>
    </location>
</feature>
<dbReference type="AlphaFoldDB" id="A0A917IHD6"/>
<evidence type="ECO:0000256" key="1">
    <source>
        <dbReference type="SAM" id="Phobius"/>
    </source>
</evidence>
<name>A0A917IHD6_9MICO</name>
<dbReference type="InterPro" id="IPR019692">
    <property type="entry name" value="CFP-6_PH"/>
</dbReference>
<keyword evidence="1" id="KW-0812">Transmembrane</keyword>
<dbReference type="Proteomes" id="UP000657592">
    <property type="component" value="Unassembled WGS sequence"/>
</dbReference>
<reference evidence="3" key="2">
    <citation type="submission" date="2020-09" db="EMBL/GenBank/DDBJ databases">
        <authorList>
            <person name="Sun Q."/>
            <person name="Zhou Y."/>
        </authorList>
    </citation>
    <scope>NUCLEOTIDE SEQUENCE</scope>
    <source>
        <strain evidence="3">CGMCC 1.15794</strain>
    </source>
</reference>
<dbReference type="Pfam" id="PF10756">
    <property type="entry name" value="bPH_6"/>
    <property type="match status" value="1"/>
</dbReference>
<dbReference type="EMBL" id="BMJY01000018">
    <property type="protein sequence ID" value="GGH49723.1"/>
    <property type="molecule type" value="Genomic_DNA"/>
</dbReference>
<gene>
    <name evidence="3" type="ORF">GCM10010921_27990</name>
</gene>
<keyword evidence="1" id="KW-0472">Membrane</keyword>
<reference evidence="3" key="1">
    <citation type="journal article" date="2014" name="Int. J. Syst. Evol. Microbiol.">
        <title>Complete genome sequence of Corynebacterium casei LMG S-19264T (=DSM 44701T), isolated from a smear-ripened cheese.</title>
        <authorList>
            <consortium name="US DOE Joint Genome Institute (JGI-PGF)"/>
            <person name="Walter F."/>
            <person name="Albersmeier A."/>
            <person name="Kalinowski J."/>
            <person name="Ruckert C."/>
        </authorList>
    </citation>
    <scope>NUCLEOTIDE SEQUENCE</scope>
    <source>
        <strain evidence="3">CGMCC 1.15794</strain>
    </source>
</reference>
<evidence type="ECO:0000259" key="2">
    <source>
        <dbReference type="Pfam" id="PF10756"/>
    </source>
</evidence>
<evidence type="ECO:0000313" key="4">
    <source>
        <dbReference type="Proteomes" id="UP000657592"/>
    </source>
</evidence>
<sequence>MAEQERRVLRAPAGTFSLVAAVIVALLLFADLVVRGGWDQTVLVAPWLLLILWLVYILMYAPRVVVTDRGVRIHNVLRVAEVPWTAVADIVMRWQLELHLVEPAGSGRGKTVLQAWAVAAPRRYRPRLSGRPSSREAEAEETLDVLRGLHEAALASAPAGEPATVTRTWDVPAVVAGALIVAWCAVAVAIAG</sequence>
<accession>A0A917IHD6</accession>